<evidence type="ECO:0000313" key="3">
    <source>
        <dbReference type="Proteomes" id="UP000824049"/>
    </source>
</evidence>
<comment type="caution">
    <text evidence="2">The sequence shown here is derived from an EMBL/GenBank/DDBJ whole genome shotgun (WGS) entry which is preliminary data.</text>
</comment>
<organism evidence="2 3">
    <name type="scientific">Candidatus Anaerobutyricum stercoris</name>
    <dbReference type="NCBI Taxonomy" id="2838457"/>
    <lineage>
        <taxon>Bacteria</taxon>
        <taxon>Bacillati</taxon>
        <taxon>Bacillota</taxon>
        <taxon>Clostridia</taxon>
        <taxon>Lachnospirales</taxon>
        <taxon>Lachnospiraceae</taxon>
        <taxon>Anaerobutyricum</taxon>
    </lineage>
</organism>
<proteinExistence type="inferred from homology"/>
<name>A0A9D2ENI8_9FIRM</name>
<dbReference type="Proteomes" id="UP000824049">
    <property type="component" value="Unassembled WGS sequence"/>
</dbReference>
<dbReference type="SUPFAM" id="SSF52768">
    <property type="entry name" value="Arginase/deacetylase"/>
    <property type="match status" value="1"/>
</dbReference>
<evidence type="ECO:0000256" key="1">
    <source>
        <dbReference type="PROSITE-ProRule" id="PRU00742"/>
    </source>
</evidence>
<gene>
    <name evidence="2" type="ORF">H9968_11485</name>
</gene>
<dbReference type="PROSITE" id="PS51409">
    <property type="entry name" value="ARGINASE_2"/>
    <property type="match status" value="1"/>
</dbReference>
<sequence length="264" mass="30461">MAQNTILDFSHIYPEDIEERGRGLKRIDLSDIEGTNMYCTKEAENEIRRRLAACSPHGIHFLDNGNYHYATKFFAEKISFPFSLVLYDHHSDMQPSLFPGMLSCGNWAAELLRSHASLRQLILVGPEQKSMEEIPPKFKGKLVCISMEEIDEHMVNQKLSEIQMKLPVYISIDKDVLDRNGARTNWNQGSMSLRILEKLLLQVFEHQNVIGVDICGECSPMEPMQELLKDEKINMMTNDALYSFLSGLFQIFDTDSENKRYFKK</sequence>
<accession>A0A9D2ENI8</accession>
<comment type="similarity">
    <text evidence="1">Belongs to the arginase family.</text>
</comment>
<evidence type="ECO:0000313" key="2">
    <source>
        <dbReference type="EMBL" id="HIZ40517.1"/>
    </source>
</evidence>
<protein>
    <submittedName>
        <fullName evidence="2">Arginase family protein</fullName>
    </submittedName>
</protein>
<dbReference type="PANTHER" id="PTHR11358:SF41">
    <property type="entry name" value="ARGINASE"/>
    <property type="match status" value="1"/>
</dbReference>
<dbReference type="GO" id="GO:0033389">
    <property type="term" value="P:putrescine biosynthetic process from arginine, via agmatine"/>
    <property type="evidence" value="ECO:0007669"/>
    <property type="project" value="TreeGrafter"/>
</dbReference>
<dbReference type="PANTHER" id="PTHR11358">
    <property type="entry name" value="ARGINASE/AGMATINASE"/>
    <property type="match status" value="1"/>
</dbReference>
<reference evidence="2" key="1">
    <citation type="journal article" date="2021" name="PeerJ">
        <title>Extensive microbial diversity within the chicken gut microbiome revealed by metagenomics and culture.</title>
        <authorList>
            <person name="Gilroy R."/>
            <person name="Ravi A."/>
            <person name="Getino M."/>
            <person name="Pursley I."/>
            <person name="Horton D.L."/>
            <person name="Alikhan N.F."/>
            <person name="Baker D."/>
            <person name="Gharbi K."/>
            <person name="Hall N."/>
            <person name="Watson M."/>
            <person name="Adriaenssens E.M."/>
            <person name="Foster-Nyarko E."/>
            <person name="Jarju S."/>
            <person name="Secka A."/>
            <person name="Antonio M."/>
            <person name="Oren A."/>
            <person name="Chaudhuri R.R."/>
            <person name="La Ragione R."/>
            <person name="Hildebrand F."/>
            <person name="Pallen M.J."/>
        </authorList>
    </citation>
    <scope>NUCLEOTIDE SEQUENCE</scope>
    <source>
        <strain evidence="2">CHK179-28034</strain>
    </source>
</reference>
<dbReference type="Gene3D" id="3.40.800.10">
    <property type="entry name" value="Ureohydrolase domain"/>
    <property type="match status" value="1"/>
</dbReference>
<dbReference type="Pfam" id="PF00491">
    <property type="entry name" value="Arginase"/>
    <property type="match status" value="1"/>
</dbReference>
<dbReference type="EMBL" id="DXBR01000106">
    <property type="protein sequence ID" value="HIZ40517.1"/>
    <property type="molecule type" value="Genomic_DNA"/>
</dbReference>
<dbReference type="InterPro" id="IPR023696">
    <property type="entry name" value="Ureohydrolase_dom_sf"/>
</dbReference>
<dbReference type="InterPro" id="IPR006035">
    <property type="entry name" value="Ureohydrolase"/>
</dbReference>
<dbReference type="GO" id="GO:0046872">
    <property type="term" value="F:metal ion binding"/>
    <property type="evidence" value="ECO:0007669"/>
    <property type="project" value="InterPro"/>
</dbReference>
<reference evidence="2" key="2">
    <citation type="submission" date="2021-04" db="EMBL/GenBank/DDBJ databases">
        <authorList>
            <person name="Gilroy R."/>
        </authorList>
    </citation>
    <scope>NUCLEOTIDE SEQUENCE</scope>
    <source>
        <strain evidence="2">CHK179-28034</strain>
    </source>
</reference>
<dbReference type="GO" id="GO:0008783">
    <property type="term" value="F:agmatinase activity"/>
    <property type="evidence" value="ECO:0007669"/>
    <property type="project" value="TreeGrafter"/>
</dbReference>
<dbReference type="AlphaFoldDB" id="A0A9D2ENI8"/>